<keyword evidence="4 5" id="KW-0472">Membrane</keyword>
<sequence length="889" mass="102471">MRNLKLLPALIGVTLGIAVVLYVAFYFIFLDLFVDLWWYESLKLEAYFWLRLLYKFFLAGGVTLAFFAIFFFHFWIASRYLGLNPPDEILSNLDKRRRFQRFADTFLSGSATVYTPVSLILAVFIAIPFYSQWETTLLYFFGSDSGITEPVYGKDVSFYMLSYPTYMLIQQEMLTTSALIFCMVGALYWLEHVFIPNQSSEFPLGAKVHLTVLIGLVVAFVIWGFMLDRFTLLYTDTHEPIFYGPGFVELRYHLPLIWLEIITFAATAITAGLFIFSEKHRVKEPFLISLTLFLCVAGLPKIQFIPDLIQKYIVNPNPVKSNKSFMKYNIDATLDAYDLKNIKTVDTTIQLDATKDIETWSTQKHFENIPVWDREFIIDNYKQLQEIRPYYRILSVDEDRYFILDHTRQVNLAAREINVSKLPPEAQNWENMHLRYTHGYGAVVTPAAQDADSPLVWYLRDLNMYSDVGFKVEHPDIYYGLEHFDYAIVPNKLDIVGIAGSNAPNTETAYHGEGGIPIPSLFRKALFAAYFNDEKIFFSTNISSESKVKIRRNITERISRLTPFLHLDKDPYLVITKDRFYWIQDAYTLSNKYPVSKPADDDFLEGHQDFNYIRNSVKVVVDAFDGDVDFYISNPSDSIIQAYSSAYPGLFKNLEEMPAELRQHLRYPRDLQYLQMKVYAKYHQQSPELFYEQAETWQFANVRGETVRPYYQTMDFGNCNDKEEFVLINPMTPVNRGNLSMIGVAGTLDKTNCGPDYKPGITVYKFGKDVQVNGPAQVEALINQDPEISAQFTLWGQSGSVVEMGRMIILPMGNTVLYVQPIYLASTKNKIPELTRVIVSIGNQVVMDKTLWSAFNRLKQIYVKNAAQSDGKETPKAIINRQEKTKETK</sequence>
<keyword evidence="1" id="KW-1003">Cell membrane</keyword>
<feature type="transmembrane region" description="Helical" evidence="5">
    <location>
        <begin position="286"/>
        <end position="305"/>
    </location>
</feature>
<protein>
    <submittedName>
        <fullName evidence="6">UPF0182 family protein</fullName>
    </submittedName>
</protein>
<dbReference type="Proteomes" id="UP000733744">
    <property type="component" value="Unassembled WGS sequence"/>
</dbReference>
<feature type="transmembrane region" description="Helical" evidence="5">
    <location>
        <begin position="252"/>
        <end position="274"/>
    </location>
</feature>
<evidence type="ECO:0000313" key="7">
    <source>
        <dbReference type="Proteomes" id="UP000733744"/>
    </source>
</evidence>
<comment type="caution">
    <text evidence="6">The sequence shown here is derived from an EMBL/GenBank/DDBJ whole genome shotgun (WGS) entry which is preliminary data.</text>
</comment>
<feature type="transmembrane region" description="Helical" evidence="5">
    <location>
        <begin position="105"/>
        <end position="130"/>
    </location>
</feature>
<feature type="transmembrane region" description="Helical" evidence="5">
    <location>
        <begin position="7"/>
        <end position="33"/>
    </location>
</feature>
<feature type="transmembrane region" description="Helical" evidence="5">
    <location>
        <begin position="168"/>
        <end position="190"/>
    </location>
</feature>
<dbReference type="EMBL" id="RYFG02000098">
    <property type="protein sequence ID" value="TRW94432.1"/>
    <property type="molecule type" value="Genomic_DNA"/>
</dbReference>
<dbReference type="PANTHER" id="PTHR39344">
    <property type="entry name" value="UPF0182 PROTEIN SLL1060"/>
    <property type="match status" value="1"/>
</dbReference>
<feature type="transmembrane region" description="Helical" evidence="5">
    <location>
        <begin position="210"/>
        <end position="232"/>
    </location>
</feature>
<reference evidence="6 7" key="1">
    <citation type="journal article" date="2019" name="Antonie Van Leeuwenhoek">
        <title>Description of 'Ca. Methylobacter oryzae' KRF1, a novel species from the environmentally important Methylobacter clade 2.</title>
        <authorList>
            <person name="Khatri K."/>
            <person name="Mohite J.A."/>
            <person name="Pandit P.S."/>
            <person name="Bahulikar R."/>
            <person name="Rahalkar M.C."/>
        </authorList>
    </citation>
    <scope>NUCLEOTIDE SEQUENCE [LARGE SCALE GENOMIC DNA]</scope>
    <source>
        <strain evidence="6 7">KRF1</strain>
    </source>
</reference>
<evidence type="ECO:0000256" key="3">
    <source>
        <dbReference type="ARBA" id="ARBA00022989"/>
    </source>
</evidence>
<gene>
    <name evidence="6" type="ORF">EKO24_011845</name>
</gene>
<evidence type="ECO:0000313" key="6">
    <source>
        <dbReference type="EMBL" id="TRW94432.1"/>
    </source>
</evidence>
<dbReference type="InterPro" id="IPR005372">
    <property type="entry name" value="UPF0182"/>
</dbReference>
<organism evidence="6 7">
    <name type="scientific">Candidatus Methylobacter oryzae</name>
    <dbReference type="NCBI Taxonomy" id="2497749"/>
    <lineage>
        <taxon>Bacteria</taxon>
        <taxon>Pseudomonadati</taxon>
        <taxon>Pseudomonadota</taxon>
        <taxon>Gammaproteobacteria</taxon>
        <taxon>Methylococcales</taxon>
        <taxon>Methylococcaceae</taxon>
        <taxon>Methylobacter</taxon>
    </lineage>
</organism>
<keyword evidence="3 5" id="KW-1133">Transmembrane helix</keyword>
<name>A0ABY3C9V2_9GAMM</name>
<feature type="transmembrane region" description="Helical" evidence="5">
    <location>
        <begin position="53"/>
        <end position="76"/>
    </location>
</feature>
<evidence type="ECO:0000256" key="5">
    <source>
        <dbReference type="SAM" id="Phobius"/>
    </source>
</evidence>
<keyword evidence="2 5" id="KW-0812">Transmembrane</keyword>
<evidence type="ECO:0000256" key="4">
    <source>
        <dbReference type="ARBA" id="ARBA00023136"/>
    </source>
</evidence>
<dbReference type="RefSeq" id="WP_127029124.1">
    <property type="nucleotide sequence ID" value="NZ_RYFG02000098.1"/>
</dbReference>
<proteinExistence type="predicted"/>
<evidence type="ECO:0000256" key="1">
    <source>
        <dbReference type="ARBA" id="ARBA00022475"/>
    </source>
</evidence>
<dbReference type="Pfam" id="PF03699">
    <property type="entry name" value="UPF0182"/>
    <property type="match status" value="1"/>
</dbReference>
<accession>A0ABY3C9V2</accession>
<dbReference type="PANTHER" id="PTHR39344:SF1">
    <property type="entry name" value="UPF0182 PROTEIN SLL1060"/>
    <property type="match status" value="1"/>
</dbReference>
<keyword evidence="7" id="KW-1185">Reference proteome</keyword>
<evidence type="ECO:0000256" key="2">
    <source>
        <dbReference type="ARBA" id="ARBA00022692"/>
    </source>
</evidence>